<dbReference type="NCBIfam" id="TIGR00254">
    <property type="entry name" value="GGDEF"/>
    <property type="match status" value="1"/>
</dbReference>
<feature type="DNA-binding region" description="OmpR/PhoB-type" evidence="4">
    <location>
        <begin position="128"/>
        <end position="227"/>
    </location>
</feature>
<feature type="domain" description="HPt" evidence="7">
    <location>
        <begin position="267"/>
        <end position="370"/>
    </location>
</feature>
<dbReference type="InterPro" id="IPR001789">
    <property type="entry name" value="Sig_transdc_resp-reg_receiver"/>
</dbReference>
<keyword evidence="3" id="KW-0597">Phosphoprotein</keyword>
<evidence type="ECO:0000256" key="1">
    <source>
        <dbReference type="ARBA" id="ARBA00023125"/>
    </source>
</evidence>
<dbReference type="InterPro" id="IPR036388">
    <property type="entry name" value="WH-like_DNA-bd_sf"/>
</dbReference>
<evidence type="ECO:0000256" key="4">
    <source>
        <dbReference type="PROSITE-ProRule" id="PRU01091"/>
    </source>
</evidence>
<evidence type="ECO:0000313" key="10">
    <source>
        <dbReference type="Proteomes" id="UP001333818"/>
    </source>
</evidence>
<dbReference type="Gene3D" id="1.10.10.10">
    <property type="entry name" value="Winged helix-like DNA-binding domain superfamily/Winged helix DNA-binding domain"/>
    <property type="match status" value="1"/>
</dbReference>
<evidence type="ECO:0000259" key="6">
    <source>
        <dbReference type="PROSITE" id="PS50887"/>
    </source>
</evidence>
<dbReference type="Pfam" id="PF00072">
    <property type="entry name" value="Response_reg"/>
    <property type="match status" value="3"/>
</dbReference>
<dbReference type="Pfam" id="PF00486">
    <property type="entry name" value="Trans_reg_C"/>
    <property type="match status" value="1"/>
</dbReference>
<dbReference type="PANTHER" id="PTHR48111:SF15">
    <property type="entry name" value="OMPR SUBFAMILY"/>
    <property type="match status" value="1"/>
</dbReference>
<dbReference type="InterPro" id="IPR008207">
    <property type="entry name" value="Sig_transdc_His_kin_Hpt_dom"/>
</dbReference>
<dbReference type="Gene3D" id="6.10.250.690">
    <property type="match status" value="1"/>
</dbReference>
<evidence type="ECO:0000259" key="8">
    <source>
        <dbReference type="PROSITE" id="PS51755"/>
    </source>
</evidence>
<dbReference type="AlphaFoldDB" id="A0AAW9PUG1"/>
<dbReference type="Proteomes" id="UP001333818">
    <property type="component" value="Unassembled WGS sequence"/>
</dbReference>
<sequence length="815" mass="90663">MKILLVEDDPYAASALAVALTGHYYTIDAVDTAKAAWAQIETYVYDLIVLDVMLPDGNGIGLCGKLRAADYKLPILLLTAKNSTSDRVRGLEAGADDYVVKPYEIQELIARIRALLRRSQANPDLDRSEVFTWEQLRLDLRSGTVSYDDKPLRLTQKEYGLLEVLLRHPKQLYSRSALLDLVWTAGEFPGEESVTTHIKGLRQKLKSAGMAQDPIETVYGLGYRLRDLSEGMPAPLEAESLEAESLEIKAVEPIEAVPSVSAAEAKEQTVIAKIRQKVLASLPEQIDLFDRVVTAIAHENLDPDLRDRAYLQAHRLIGSLGSLGFPAGSAIARQIEQFLKSDAPLAPPDAAILKQLIADLQASTSDFPAIAVSPSVPNSQPHGSKAPLLLIVDDDDVVVQDIQEEAETLGMRVQTAYDLVTARVKIAQETPDVILLDLVFPEHTETGLTFLNELAQRELKIPTVMMTSSSGLSDRVIAARNGGCAFIEKPALAEEILNTIAQILHQHHRDRHKVMVVDDDPHILQLMQTFLERWGLEVTTLQDPHQFWQVLEATSPDLLILDLIMPDYSGIDLCQAVRTASLWHDLPIVFLSAHSDRATIRQLFAAGADDYLSKPIGEEDLHTRILSRLERSRLSRHTADFDGLTGVYTHRRGIQNLTQLLRLATRNHQTLCVAILDLDLFKQVNDRYGHSMGDTVLKQFGSLLQQYFRSEDVTMRWGGEEFVVGLYGADRQQSIERLTKLLEIWRQQQFLTDGAEIFYVTFSAGVAEYPTDGNNLETLYRKMDAALYRAKAAGRNQVVAVSEVKGEVSQDGSKP</sequence>
<dbReference type="InterPro" id="IPR001867">
    <property type="entry name" value="OmpR/PhoB-type_DNA-bd"/>
</dbReference>
<feature type="modified residue" description="Phosphohistidine" evidence="2">
    <location>
        <position position="314"/>
    </location>
</feature>
<dbReference type="GO" id="GO:0005829">
    <property type="term" value="C:cytosol"/>
    <property type="evidence" value="ECO:0007669"/>
    <property type="project" value="TreeGrafter"/>
</dbReference>
<dbReference type="PANTHER" id="PTHR48111">
    <property type="entry name" value="REGULATOR OF RPOS"/>
    <property type="match status" value="1"/>
</dbReference>
<feature type="domain" description="OmpR/PhoB-type" evidence="8">
    <location>
        <begin position="128"/>
        <end position="227"/>
    </location>
</feature>
<dbReference type="InterPro" id="IPR011006">
    <property type="entry name" value="CheY-like_superfamily"/>
</dbReference>
<dbReference type="CDD" id="cd17574">
    <property type="entry name" value="REC_OmpR"/>
    <property type="match status" value="1"/>
</dbReference>
<accession>A0AAW9PUG1</accession>
<protein>
    <submittedName>
        <fullName evidence="9">Response regulator</fullName>
    </submittedName>
</protein>
<dbReference type="Gene3D" id="1.20.120.160">
    <property type="entry name" value="HPT domain"/>
    <property type="match status" value="1"/>
</dbReference>
<keyword evidence="1 4" id="KW-0238">DNA-binding</keyword>
<dbReference type="CDD" id="cd00383">
    <property type="entry name" value="trans_reg_C"/>
    <property type="match status" value="1"/>
</dbReference>
<organism evidence="9 10">
    <name type="scientific">Tumidithrix elongata BACA0141</name>
    <dbReference type="NCBI Taxonomy" id="2716417"/>
    <lineage>
        <taxon>Bacteria</taxon>
        <taxon>Bacillati</taxon>
        <taxon>Cyanobacteriota</taxon>
        <taxon>Cyanophyceae</taxon>
        <taxon>Pseudanabaenales</taxon>
        <taxon>Pseudanabaenaceae</taxon>
        <taxon>Tumidithrix</taxon>
        <taxon>Tumidithrix elongata</taxon>
    </lineage>
</organism>
<feature type="domain" description="GGDEF" evidence="6">
    <location>
        <begin position="669"/>
        <end position="803"/>
    </location>
</feature>
<dbReference type="PROSITE" id="PS51755">
    <property type="entry name" value="OMPR_PHOB"/>
    <property type="match status" value="1"/>
</dbReference>
<dbReference type="SMART" id="SM00862">
    <property type="entry name" value="Trans_reg_C"/>
    <property type="match status" value="1"/>
</dbReference>
<evidence type="ECO:0000313" key="9">
    <source>
        <dbReference type="EMBL" id="MEE3716327.1"/>
    </source>
</evidence>
<dbReference type="SUPFAM" id="SSF52172">
    <property type="entry name" value="CheY-like"/>
    <property type="match status" value="3"/>
</dbReference>
<evidence type="ECO:0000256" key="3">
    <source>
        <dbReference type="PROSITE-ProRule" id="PRU00169"/>
    </source>
</evidence>
<dbReference type="PROSITE" id="PS50887">
    <property type="entry name" value="GGDEF"/>
    <property type="match status" value="1"/>
</dbReference>
<dbReference type="GO" id="GO:0000976">
    <property type="term" value="F:transcription cis-regulatory region binding"/>
    <property type="evidence" value="ECO:0007669"/>
    <property type="project" value="TreeGrafter"/>
</dbReference>
<dbReference type="InterPro" id="IPR036641">
    <property type="entry name" value="HPT_dom_sf"/>
</dbReference>
<dbReference type="FunFam" id="3.30.70.270:FF:000001">
    <property type="entry name" value="Diguanylate cyclase domain protein"/>
    <property type="match status" value="1"/>
</dbReference>
<comment type="caution">
    <text evidence="9">The sequence shown here is derived from an EMBL/GenBank/DDBJ whole genome shotgun (WGS) entry which is preliminary data.</text>
</comment>
<dbReference type="SUPFAM" id="SSF55073">
    <property type="entry name" value="Nucleotide cyclase"/>
    <property type="match status" value="1"/>
</dbReference>
<dbReference type="RefSeq" id="WP_330482754.1">
    <property type="nucleotide sequence ID" value="NZ_JAZBJZ010000016.1"/>
</dbReference>
<dbReference type="Pfam" id="PF00990">
    <property type="entry name" value="GGDEF"/>
    <property type="match status" value="1"/>
</dbReference>
<name>A0AAW9PUG1_9CYAN</name>
<evidence type="ECO:0000256" key="2">
    <source>
        <dbReference type="PROSITE-ProRule" id="PRU00110"/>
    </source>
</evidence>
<feature type="modified residue" description="4-aspartylphosphate" evidence="3">
    <location>
        <position position="437"/>
    </location>
</feature>
<proteinExistence type="predicted"/>
<dbReference type="GO" id="GO:0006355">
    <property type="term" value="P:regulation of DNA-templated transcription"/>
    <property type="evidence" value="ECO:0007669"/>
    <property type="project" value="InterPro"/>
</dbReference>
<dbReference type="PROSITE" id="PS50894">
    <property type="entry name" value="HPT"/>
    <property type="match status" value="1"/>
</dbReference>
<evidence type="ECO:0000259" key="7">
    <source>
        <dbReference type="PROSITE" id="PS50894"/>
    </source>
</evidence>
<dbReference type="InterPro" id="IPR039420">
    <property type="entry name" value="WalR-like"/>
</dbReference>
<dbReference type="InterPro" id="IPR000160">
    <property type="entry name" value="GGDEF_dom"/>
</dbReference>
<dbReference type="GO" id="GO:0032993">
    <property type="term" value="C:protein-DNA complex"/>
    <property type="evidence" value="ECO:0007669"/>
    <property type="project" value="TreeGrafter"/>
</dbReference>
<feature type="modified residue" description="4-aspartylphosphate" evidence="3">
    <location>
        <position position="562"/>
    </location>
</feature>
<reference evidence="9" key="1">
    <citation type="submission" date="2024-01" db="EMBL/GenBank/DDBJ databases">
        <title>Bank of Algae and Cyanobacteria of the Azores (BACA) strain genomes.</title>
        <authorList>
            <person name="Luz R."/>
            <person name="Cordeiro R."/>
            <person name="Fonseca A."/>
            <person name="Goncalves V."/>
        </authorList>
    </citation>
    <scope>NUCLEOTIDE SEQUENCE</scope>
    <source>
        <strain evidence="9">BACA0141</strain>
    </source>
</reference>
<feature type="domain" description="Response regulatory" evidence="5">
    <location>
        <begin position="2"/>
        <end position="116"/>
    </location>
</feature>
<keyword evidence="10" id="KW-1185">Reference proteome</keyword>
<feature type="domain" description="Response regulatory" evidence="5">
    <location>
        <begin position="513"/>
        <end position="629"/>
    </location>
</feature>
<dbReference type="CDD" id="cd00156">
    <property type="entry name" value="REC"/>
    <property type="match status" value="1"/>
</dbReference>
<gene>
    <name evidence="9" type="ORF">V2H45_06180</name>
</gene>
<dbReference type="InterPro" id="IPR043128">
    <property type="entry name" value="Rev_trsase/Diguanyl_cyclase"/>
</dbReference>
<dbReference type="SMART" id="SM00448">
    <property type="entry name" value="REC"/>
    <property type="match status" value="3"/>
</dbReference>
<dbReference type="PROSITE" id="PS50110">
    <property type="entry name" value="RESPONSE_REGULATORY"/>
    <property type="match status" value="3"/>
</dbReference>
<dbReference type="Gene3D" id="3.40.50.2300">
    <property type="match status" value="3"/>
</dbReference>
<dbReference type="InterPro" id="IPR029787">
    <property type="entry name" value="Nucleotide_cyclase"/>
</dbReference>
<dbReference type="Pfam" id="PF01627">
    <property type="entry name" value="Hpt"/>
    <property type="match status" value="1"/>
</dbReference>
<dbReference type="EMBL" id="JAZBJZ010000016">
    <property type="protein sequence ID" value="MEE3716327.1"/>
    <property type="molecule type" value="Genomic_DNA"/>
</dbReference>
<feature type="modified residue" description="4-aspartylphosphate" evidence="3">
    <location>
        <position position="51"/>
    </location>
</feature>
<dbReference type="SUPFAM" id="SSF47226">
    <property type="entry name" value="Histidine-containing phosphotransfer domain, HPT domain"/>
    <property type="match status" value="1"/>
</dbReference>
<dbReference type="SMART" id="SM00267">
    <property type="entry name" value="GGDEF"/>
    <property type="match status" value="1"/>
</dbReference>
<dbReference type="Gene3D" id="3.30.70.270">
    <property type="match status" value="1"/>
</dbReference>
<dbReference type="CDD" id="cd01949">
    <property type="entry name" value="GGDEF"/>
    <property type="match status" value="1"/>
</dbReference>
<evidence type="ECO:0000259" key="5">
    <source>
        <dbReference type="PROSITE" id="PS50110"/>
    </source>
</evidence>
<feature type="domain" description="Response regulatory" evidence="5">
    <location>
        <begin position="388"/>
        <end position="504"/>
    </location>
</feature>
<dbReference type="GO" id="GO:0000156">
    <property type="term" value="F:phosphorelay response regulator activity"/>
    <property type="evidence" value="ECO:0007669"/>
    <property type="project" value="TreeGrafter"/>
</dbReference>